<dbReference type="PANTHER" id="PTHR24148:SF64">
    <property type="entry name" value="HETEROKARYON INCOMPATIBILITY DOMAIN-CONTAINING PROTEIN"/>
    <property type="match status" value="1"/>
</dbReference>
<dbReference type="OrthoDB" id="2157530at2759"/>
<proteinExistence type="predicted"/>
<dbReference type="Proteomes" id="UP000770015">
    <property type="component" value="Unassembled WGS sequence"/>
</dbReference>
<keyword evidence="3" id="KW-1185">Reference proteome</keyword>
<sequence length="832" mass="93445">MPDSQDTSTALQTWLTHRLHSRDQAIPYPLSPTWRTLMTTIYSEYDTLEFQRQLENLPRLPWQDAVERERRFTDTELSRSPSSPSPDEWPLAPLGVHLSRHLSRPDPDPERRIWGWAAAAFDWDEIRRLYHSNDTSFMTTLSRPQAASLALLDAWWTAAYCDPAFPAAVKAFLKARILVETRDDPLEAREAFGAETMTDVSLYHSSCFGLFLAEMHPRTWYPHVPSSVKNIQIVRRLTASQCLLQRIAFTALSEKPSPSLTSSPLAAYPQRINWSAAPTALDSADLAITPYHLWDTQTHTTITVSSLPSCPPYLCISHTWGRWRTRTDAPVPGVPWLVPENKLYDVRALPDQLPKLGSRYIWLDLLCIPQDRGDRARLEIANQASIFRGATHCVAWLHDVESWHGVRAALEWLGLRYLLATTTRDVDLINSSLIDAAAAASVPAELISRADGYDGSDGIVEGVEPCTWFSSLWTLQECALCPDLELCSRTWELLTDSWGAPVPLRSLMDFTNDVKIYLWNERPDVPLSDDLAYRRALMARPAPDWGSGRNDPSYPSAVKDILDVQGITGLDNVLGAASPMAVLVNANLRQCSSRNRAPAVMSALGVTDWYRDNIAAKREPSVFVHDMYPLEFLREAAAKLGAPFYDTMSRISPRRKPVRPLLAIWLRRLCEGTMLPVARNPGWAGRVAMSPSLSSAVQKDHPSVPSWVINGDGSVSLRQAGIIMTSRDAPAAGGPTRAWVDCATAMAVDYAPFYFSFQDTVDDMLDLLKMMTLWWRRLYAVALYKAGETVNGVILEEIAWGAWDRRYLTKIGRFSITRGEMPPASHVNWEIM</sequence>
<accession>A0A9P8VAC9</accession>
<evidence type="ECO:0000259" key="1">
    <source>
        <dbReference type="Pfam" id="PF06985"/>
    </source>
</evidence>
<dbReference type="EMBL" id="JAGSXJ010000015">
    <property type="protein sequence ID" value="KAH6685404.1"/>
    <property type="molecule type" value="Genomic_DNA"/>
</dbReference>
<comment type="caution">
    <text evidence="2">The sequence shown here is derived from an EMBL/GenBank/DDBJ whole genome shotgun (WGS) entry which is preliminary data.</text>
</comment>
<name>A0A9P8VAC9_9PEZI</name>
<protein>
    <recommendedName>
        <fullName evidence="1">Heterokaryon incompatibility domain-containing protein</fullName>
    </recommendedName>
</protein>
<gene>
    <name evidence="2" type="ORF">F5X68DRAFT_241584</name>
</gene>
<dbReference type="Pfam" id="PF06985">
    <property type="entry name" value="HET"/>
    <property type="match status" value="1"/>
</dbReference>
<reference evidence="2" key="1">
    <citation type="journal article" date="2021" name="Nat. Commun.">
        <title>Genetic determinants of endophytism in the Arabidopsis root mycobiome.</title>
        <authorList>
            <person name="Mesny F."/>
            <person name="Miyauchi S."/>
            <person name="Thiergart T."/>
            <person name="Pickel B."/>
            <person name="Atanasova L."/>
            <person name="Karlsson M."/>
            <person name="Huettel B."/>
            <person name="Barry K.W."/>
            <person name="Haridas S."/>
            <person name="Chen C."/>
            <person name="Bauer D."/>
            <person name="Andreopoulos W."/>
            <person name="Pangilinan J."/>
            <person name="LaButti K."/>
            <person name="Riley R."/>
            <person name="Lipzen A."/>
            <person name="Clum A."/>
            <person name="Drula E."/>
            <person name="Henrissat B."/>
            <person name="Kohler A."/>
            <person name="Grigoriev I.V."/>
            <person name="Martin F.M."/>
            <person name="Hacquard S."/>
        </authorList>
    </citation>
    <scope>NUCLEOTIDE SEQUENCE</scope>
    <source>
        <strain evidence="2">MPI-SDFR-AT-0117</strain>
    </source>
</reference>
<dbReference type="InterPro" id="IPR010730">
    <property type="entry name" value="HET"/>
</dbReference>
<feature type="domain" description="Heterokaryon incompatibility" evidence="1">
    <location>
        <begin position="313"/>
        <end position="477"/>
    </location>
</feature>
<organism evidence="2 3">
    <name type="scientific">Plectosphaerella plurivora</name>
    <dbReference type="NCBI Taxonomy" id="936078"/>
    <lineage>
        <taxon>Eukaryota</taxon>
        <taxon>Fungi</taxon>
        <taxon>Dikarya</taxon>
        <taxon>Ascomycota</taxon>
        <taxon>Pezizomycotina</taxon>
        <taxon>Sordariomycetes</taxon>
        <taxon>Hypocreomycetidae</taxon>
        <taxon>Glomerellales</taxon>
        <taxon>Plectosphaerellaceae</taxon>
        <taxon>Plectosphaerella</taxon>
    </lineage>
</organism>
<dbReference type="InterPro" id="IPR052895">
    <property type="entry name" value="HetReg/Transcr_Mod"/>
</dbReference>
<evidence type="ECO:0000313" key="3">
    <source>
        <dbReference type="Proteomes" id="UP000770015"/>
    </source>
</evidence>
<dbReference type="PANTHER" id="PTHR24148">
    <property type="entry name" value="ANKYRIN REPEAT DOMAIN-CONTAINING PROTEIN 39 HOMOLOG-RELATED"/>
    <property type="match status" value="1"/>
</dbReference>
<dbReference type="AlphaFoldDB" id="A0A9P8VAC9"/>
<evidence type="ECO:0000313" key="2">
    <source>
        <dbReference type="EMBL" id="KAH6685404.1"/>
    </source>
</evidence>